<feature type="region of interest" description="Disordered" evidence="1">
    <location>
        <begin position="190"/>
        <end position="211"/>
    </location>
</feature>
<gene>
    <name evidence="3" type="ORF">REJC140_02382</name>
</gene>
<keyword evidence="2" id="KW-1133">Transmembrane helix</keyword>
<keyword evidence="2" id="KW-0472">Membrane</keyword>
<evidence type="ECO:0000256" key="1">
    <source>
        <dbReference type="SAM" id="MobiDB-lite"/>
    </source>
</evidence>
<dbReference type="Proteomes" id="UP000606921">
    <property type="component" value="Unassembled WGS sequence"/>
</dbReference>
<evidence type="ECO:0008006" key="5">
    <source>
        <dbReference type="Google" id="ProtNLM"/>
    </source>
</evidence>
<evidence type="ECO:0000256" key="2">
    <source>
        <dbReference type="SAM" id="Phobius"/>
    </source>
</evidence>
<dbReference type="Pfam" id="PF07386">
    <property type="entry name" value="DUF1499"/>
    <property type="match status" value="1"/>
</dbReference>
<accession>A0ABM8PFB8</accession>
<sequence>MTVRYVRPVSHSAYAARRIGFAALLLFVLAVLAHRFGPVRTPDFLALVLLSAAIAAAAVPLALIGLGRLWQKGAEGGIAAAKALFYSAVPLAVVGAAALLYVTKPPLYEVSTDLEDVPPFLVKPQYDQQWLQRPESLAPAGRREQFAAYPGLTGRRYEGALDRVYEGVQAAALSARIAILHREGTELMEPQPVAPAPEQPVDDASPPPDNVPVPMPRPEPLLPAAVPAGDRDVVLQGETESLVLGLPFDVLIRLREDAETTSVDVRVASRFGHHDLGLSAAVAEDFLERLDAELLGIAGG</sequence>
<proteinExistence type="predicted"/>
<dbReference type="EMBL" id="CABFWF030000002">
    <property type="protein sequence ID" value="CAD7026473.1"/>
    <property type="molecule type" value="Genomic_DNA"/>
</dbReference>
<organism evidence="3 4">
    <name type="scientific">Pseudorhizobium endolithicum</name>
    <dbReference type="NCBI Taxonomy" id="1191678"/>
    <lineage>
        <taxon>Bacteria</taxon>
        <taxon>Pseudomonadati</taxon>
        <taxon>Pseudomonadota</taxon>
        <taxon>Alphaproteobacteria</taxon>
        <taxon>Hyphomicrobiales</taxon>
        <taxon>Rhizobiaceae</taxon>
        <taxon>Rhizobium/Agrobacterium group</taxon>
        <taxon>Pseudorhizobium</taxon>
    </lineage>
</organism>
<feature type="transmembrane region" description="Helical" evidence="2">
    <location>
        <begin position="45"/>
        <end position="71"/>
    </location>
</feature>
<comment type="caution">
    <text evidence="3">The sequence shown here is derived from an EMBL/GenBank/DDBJ whole genome shotgun (WGS) entry which is preliminary data.</text>
</comment>
<keyword evidence="4" id="KW-1185">Reference proteome</keyword>
<keyword evidence="2" id="KW-0812">Transmembrane</keyword>
<name>A0ABM8PFB8_9HYPH</name>
<dbReference type="RefSeq" id="WP_142591519.1">
    <property type="nucleotide sequence ID" value="NZ_CABFWF030000002.1"/>
</dbReference>
<evidence type="ECO:0000313" key="3">
    <source>
        <dbReference type="EMBL" id="CAD7026473.1"/>
    </source>
</evidence>
<reference evidence="3 4" key="1">
    <citation type="submission" date="2020-11" db="EMBL/GenBank/DDBJ databases">
        <authorList>
            <person name="Lassalle F."/>
        </authorList>
    </citation>
    <scope>NUCLEOTIDE SEQUENCE [LARGE SCALE GENOMIC DNA]</scope>
    <source>
        <strain evidence="3 4">JC140</strain>
    </source>
</reference>
<protein>
    <recommendedName>
        <fullName evidence="5">DUF1499 domain-containing protein</fullName>
    </recommendedName>
</protein>
<evidence type="ECO:0000313" key="4">
    <source>
        <dbReference type="Proteomes" id="UP000606921"/>
    </source>
</evidence>
<feature type="transmembrane region" description="Helical" evidence="2">
    <location>
        <begin position="83"/>
        <end position="102"/>
    </location>
</feature>
<dbReference type="InterPro" id="IPR010865">
    <property type="entry name" value="DUF1499"/>
</dbReference>